<keyword evidence="2" id="KW-1185">Reference proteome</keyword>
<reference evidence="2" key="1">
    <citation type="journal article" date="2019" name="Database">
        <title>The radish genome database (RadishGD): an integrated information resource for radish genomics.</title>
        <authorList>
            <person name="Yu H.J."/>
            <person name="Baek S."/>
            <person name="Lee Y.J."/>
            <person name="Cho A."/>
            <person name="Mun J.H."/>
        </authorList>
    </citation>
    <scope>NUCLEOTIDE SEQUENCE [LARGE SCALE GENOMIC DNA]</scope>
    <source>
        <strain evidence="2">cv. WK10039</strain>
    </source>
</reference>
<name>A0A9W3CBS2_RAPSA</name>
<dbReference type="GO" id="GO:0005524">
    <property type="term" value="F:ATP binding"/>
    <property type="evidence" value="ECO:0007669"/>
    <property type="project" value="InterPro"/>
</dbReference>
<dbReference type="GO" id="GO:0005634">
    <property type="term" value="C:nucleus"/>
    <property type="evidence" value="ECO:0007669"/>
    <property type="project" value="InterPro"/>
</dbReference>
<dbReference type="RefSeq" id="XP_056848955.1">
    <property type="nucleotide sequence ID" value="XM_056992975.1"/>
</dbReference>
<sequence>MAGEDAENQPSSPASPSSAGFNTDQLPFSTSQNSENFSDEEAEVDPQVIRDEPEGEDLYNDNFLQDYKEINEQDQYESAGLNDSDDDNRDLGQIALDRRAAEAELDARESLLANRKLPRLLHDNGTNQIPAFYLLETLILKT</sequence>
<dbReference type="GO" id="GO:0006270">
    <property type="term" value="P:DNA replication initiation"/>
    <property type="evidence" value="ECO:0007669"/>
    <property type="project" value="InterPro"/>
</dbReference>
<evidence type="ECO:0000313" key="3">
    <source>
        <dbReference type="RefSeq" id="XP_056848955.1"/>
    </source>
</evidence>
<dbReference type="Pfam" id="PF12619">
    <property type="entry name" value="MCM2_N"/>
    <property type="match status" value="1"/>
</dbReference>
<feature type="compositionally biased region" description="Polar residues" evidence="1">
    <location>
        <begin position="20"/>
        <end position="36"/>
    </location>
</feature>
<protein>
    <submittedName>
        <fullName evidence="3">DNA replication licensing factor MCM2-like</fullName>
    </submittedName>
</protein>
<dbReference type="GeneID" id="130499073"/>
<dbReference type="GO" id="GO:0003677">
    <property type="term" value="F:DNA binding"/>
    <property type="evidence" value="ECO:0007669"/>
    <property type="project" value="InterPro"/>
</dbReference>
<feature type="region of interest" description="Disordered" evidence="1">
    <location>
        <begin position="1"/>
        <end position="90"/>
    </location>
</feature>
<dbReference type="AlphaFoldDB" id="A0A9W3CBS2"/>
<dbReference type="Proteomes" id="UP000504610">
    <property type="component" value="Chromosome 8"/>
</dbReference>
<organism evidence="2 3">
    <name type="scientific">Raphanus sativus</name>
    <name type="common">Radish</name>
    <name type="synonym">Raphanus raphanistrum var. sativus</name>
    <dbReference type="NCBI Taxonomy" id="3726"/>
    <lineage>
        <taxon>Eukaryota</taxon>
        <taxon>Viridiplantae</taxon>
        <taxon>Streptophyta</taxon>
        <taxon>Embryophyta</taxon>
        <taxon>Tracheophyta</taxon>
        <taxon>Spermatophyta</taxon>
        <taxon>Magnoliopsida</taxon>
        <taxon>eudicotyledons</taxon>
        <taxon>Gunneridae</taxon>
        <taxon>Pentapetalae</taxon>
        <taxon>rosids</taxon>
        <taxon>malvids</taxon>
        <taxon>Brassicales</taxon>
        <taxon>Brassicaceae</taxon>
        <taxon>Brassiceae</taxon>
        <taxon>Raphanus</taxon>
    </lineage>
</organism>
<feature type="compositionally biased region" description="Low complexity" evidence="1">
    <location>
        <begin position="10"/>
        <end position="19"/>
    </location>
</feature>
<dbReference type="InterPro" id="IPR008045">
    <property type="entry name" value="MCM2"/>
</dbReference>
<dbReference type="GO" id="GO:0042555">
    <property type="term" value="C:MCM complex"/>
    <property type="evidence" value="ECO:0007669"/>
    <property type="project" value="InterPro"/>
</dbReference>
<evidence type="ECO:0000256" key="1">
    <source>
        <dbReference type="SAM" id="MobiDB-lite"/>
    </source>
</evidence>
<proteinExistence type="predicted"/>
<dbReference type="KEGG" id="rsz:130499073"/>
<reference evidence="3" key="2">
    <citation type="submission" date="2025-08" db="UniProtKB">
        <authorList>
            <consortium name="RefSeq"/>
        </authorList>
    </citation>
    <scope>IDENTIFICATION</scope>
    <source>
        <tissue evidence="3">Leaf</tissue>
    </source>
</reference>
<gene>
    <name evidence="3" type="primary">LOC130499073</name>
</gene>
<accession>A0A9W3CBS2</accession>
<dbReference type="OrthoDB" id="1745404at2759"/>
<evidence type="ECO:0000313" key="2">
    <source>
        <dbReference type="Proteomes" id="UP000504610"/>
    </source>
</evidence>